<evidence type="ECO:0000256" key="8">
    <source>
        <dbReference type="ARBA" id="ARBA00026192"/>
    </source>
</evidence>
<evidence type="ECO:0000256" key="9">
    <source>
        <dbReference type="ARBA" id="ARBA00047490"/>
    </source>
</evidence>
<dbReference type="GO" id="GO:0019343">
    <property type="term" value="P:cysteine biosynthetic process via cystathionine"/>
    <property type="evidence" value="ECO:0007669"/>
    <property type="project" value="UniProtKB-UniRule"/>
</dbReference>
<dbReference type="InterPro" id="IPR001216">
    <property type="entry name" value="P-phosphate_BS"/>
</dbReference>
<keyword evidence="14" id="KW-1185">Reference proteome</keyword>
<protein>
    <recommendedName>
        <fullName evidence="8 11">Cystathionine beta-synthase</fullName>
        <ecNumber evidence="4 11">4.2.1.22</ecNumber>
    </recommendedName>
</protein>
<dbReference type="InterPro" id="IPR005857">
    <property type="entry name" value="Cysta_beta_synth"/>
</dbReference>
<dbReference type="InterPro" id="IPR036052">
    <property type="entry name" value="TrpB-like_PALP_sf"/>
</dbReference>
<keyword evidence="11" id="KW-0028">Amino-acid biosynthesis</keyword>
<dbReference type="SUPFAM" id="SSF53686">
    <property type="entry name" value="Tryptophan synthase beta subunit-like PLP-dependent enzymes"/>
    <property type="match status" value="1"/>
</dbReference>
<organism evidence="13 14">
    <name type="scientific">Lasiosphaeria hispida</name>
    <dbReference type="NCBI Taxonomy" id="260671"/>
    <lineage>
        <taxon>Eukaryota</taxon>
        <taxon>Fungi</taxon>
        <taxon>Dikarya</taxon>
        <taxon>Ascomycota</taxon>
        <taxon>Pezizomycotina</taxon>
        <taxon>Sordariomycetes</taxon>
        <taxon>Sordariomycetidae</taxon>
        <taxon>Sordariales</taxon>
        <taxon>Lasiosphaeriaceae</taxon>
        <taxon>Lasiosphaeria</taxon>
    </lineage>
</organism>
<evidence type="ECO:0000313" key="14">
    <source>
        <dbReference type="Proteomes" id="UP001275084"/>
    </source>
</evidence>
<dbReference type="FunFam" id="3.40.50.1100:FF:000003">
    <property type="entry name" value="Cystathionine beta-synthase"/>
    <property type="match status" value="1"/>
</dbReference>
<proteinExistence type="inferred from homology"/>
<dbReference type="SUPFAM" id="SSF54631">
    <property type="entry name" value="CBS-domain pair"/>
    <property type="match status" value="1"/>
</dbReference>
<dbReference type="Pfam" id="PF00571">
    <property type="entry name" value="CBS"/>
    <property type="match status" value="1"/>
</dbReference>
<dbReference type="CDD" id="cd04608">
    <property type="entry name" value="CBS_pair_CBS"/>
    <property type="match status" value="1"/>
</dbReference>
<dbReference type="InterPro" id="IPR000644">
    <property type="entry name" value="CBS_dom"/>
</dbReference>
<dbReference type="InterPro" id="IPR050214">
    <property type="entry name" value="Cys_Synth/Cystath_Beta-Synth"/>
</dbReference>
<dbReference type="Gene3D" id="3.40.50.1100">
    <property type="match status" value="2"/>
</dbReference>
<dbReference type="GO" id="GO:0006535">
    <property type="term" value="P:cysteine biosynthetic process from serine"/>
    <property type="evidence" value="ECO:0007669"/>
    <property type="project" value="UniProtKB-UniRule"/>
</dbReference>
<keyword evidence="7 11" id="KW-0456">Lyase</keyword>
<dbReference type="GO" id="GO:0004122">
    <property type="term" value="F:cystathionine beta-synthase activity"/>
    <property type="evidence" value="ECO:0007669"/>
    <property type="project" value="UniProtKB-UniRule"/>
</dbReference>
<comment type="catalytic activity">
    <reaction evidence="9 11">
        <text>L-homocysteine + L-serine = L,L-cystathionine + H2O</text>
        <dbReference type="Rhea" id="RHEA:10112"/>
        <dbReference type="ChEBI" id="CHEBI:15377"/>
        <dbReference type="ChEBI" id="CHEBI:33384"/>
        <dbReference type="ChEBI" id="CHEBI:58161"/>
        <dbReference type="ChEBI" id="CHEBI:58199"/>
        <dbReference type="EC" id="4.2.1.22"/>
    </reaction>
</comment>
<sequence>MATNGVPKMSATELIGNTPLVRLNKIPQSLGIEAEVYAKVELFNAGGSVKDRIALRMIEEAEKSGRIKPGDTLIEPTSGNTGIGLALVGAIKGYKTIITLPEKMSAEKVSVLRALGATIIRTPTQAAWDAPESHIGVARRLLKEIPNSHILDQYTNPDNPLAHEFGTAEEIWEQLDGKVTAVVAGAGTGGTITGLARGLKKHDRNIKVIAADPFGSILALPESLNQEGANLPYKVEGIGYDFIPDVLDRELVDKWYKTDDRESFHLARRLIAEEGLLVGGSSGSAMAAMIRAVKELGLGKGDTVVVILPDSIRSYLSKFADDDWLAANDLLPTDNKTTSGNEAAAEPEADDSYAGATVRSLRLKPVSSVLTTSACAEAIETMREKGFDQLPVLAPTGGKLAGLVTLGNMLSFISRGRATAKSPVADVMFDFDRIDEVVTDPRRFGSDLKDKKRKFVEITMDTPLTALSRFLEWNSAAVVTEKTAEVDGGSKPVAVVTKVDLLTYMVKQQKA</sequence>
<evidence type="ECO:0000256" key="1">
    <source>
        <dbReference type="ARBA" id="ARBA00001933"/>
    </source>
</evidence>
<dbReference type="CDD" id="cd01561">
    <property type="entry name" value="CBS_like"/>
    <property type="match status" value="1"/>
</dbReference>
<dbReference type="GO" id="GO:0005737">
    <property type="term" value="C:cytoplasm"/>
    <property type="evidence" value="ECO:0007669"/>
    <property type="project" value="InterPro"/>
</dbReference>
<dbReference type="PROSITE" id="PS00901">
    <property type="entry name" value="CYS_SYNTHASE"/>
    <property type="match status" value="1"/>
</dbReference>
<evidence type="ECO:0000256" key="2">
    <source>
        <dbReference type="ARBA" id="ARBA00005003"/>
    </source>
</evidence>
<dbReference type="SMART" id="SM00116">
    <property type="entry name" value="CBS"/>
    <property type="match status" value="1"/>
</dbReference>
<comment type="cofactor">
    <cofactor evidence="1 11">
        <name>pyridoxal 5'-phosphate</name>
        <dbReference type="ChEBI" id="CHEBI:597326"/>
    </cofactor>
</comment>
<evidence type="ECO:0000256" key="3">
    <source>
        <dbReference type="ARBA" id="ARBA00007103"/>
    </source>
</evidence>
<accession>A0AAJ0HNJ8</accession>
<dbReference type="FunFam" id="3.40.50.1100:FF:000118">
    <property type="entry name" value="Related to CYS4-cystathionine beta-synthase"/>
    <property type="match status" value="1"/>
</dbReference>
<evidence type="ECO:0000313" key="13">
    <source>
        <dbReference type="EMBL" id="KAK3358044.1"/>
    </source>
</evidence>
<dbReference type="PANTHER" id="PTHR10314">
    <property type="entry name" value="CYSTATHIONINE BETA-SYNTHASE"/>
    <property type="match status" value="1"/>
</dbReference>
<dbReference type="AlphaFoldDB" id="A0AAJ0HNJ8"/>
<dbReference type="PROSITE" id="PS51371">
    <property type="entry name" value="CBS"/>
    <property type="match status" value="1"/>
</dbReference>
<evidence type="ECO:0000256" key="10">
    <source>
        <dbReference type="PROSITE-ProRule" id="PRU00703"/>
    </source>
</evidence>
<dbReference type="InterPro" id="IPR046342">
    <property type="entry name" value="CBS_dom_sf"/>
</dbReference>
<gene>
    <name evidence="13" type="ORF">B0T25DRAFT_499785</name>
</gene>
<dbReference type="Proteomes" id="UP001275084">
    <property type="component" value="Unassembled WGS sequence"/>
</dbReference>
<comment type="caution">
    <text evidence="13">The sequence shown here is derived from an EMBL/GenBank/DDBJ whole genome shotgun (WGS) entry which is preliminary data.</text>
</comment>
<evidence type="ECO:0000256" key="11">
    <source>
        <dbReference type="RuleBase" id="RU361204"/>
    </source>
</evidence>
<dbReference type="NCBIfam" id="TIGR01137">
    <property type="entry name" value="cysta_beta"/>
    <property type="match status" value="1"/>
</dbReference>
<comment type="similarity">
    <text evidence="3 11">Belongs to the cysteine synthase/cystathionine beta-synthase family.</text>
</comment>
<keyword evidence="5 11" id="KW-0663">Pyridoxal phosphate</keyword>
<feature type="domain" description="CBS" evidence="12">
    <location>
        <begin position="362"/>
        <end position="419"/>
    </location>
</feature>
<dbReference type="Gene3D" id="3.10.580.10">
    <property type="entry name" value="CBS-domain"/>
    <property type="match status" value="1"/>
</dbReference>
<comment type="pathway">
    <text evidence="2">Amino-acid biosynthesis; L-cysteine biosynthesis; L-cysteine from L-homocysteine and L-serine: step 1/2.</text>
</comment>
<name>A0AAJ0HNJ8_9PEZI</name>
<reference evidence="13" key="2">
    <citation type="submission" date="2023-06" db="EMBL/GenBank/DDBJ databases">
        <authorList>
            <consortium name="Lawrence Berkeley National Laboratory"/>
            <person name="Haridas S."/>
            <person name="Hensen N."/>
            <person name="Bonometti L."/>
            <person name="Westerberg I."/>
            <person name="Brannstrom I.O."/>
            <person name="Guillou S."/>
            <person name="Cros-Aarteil S."/>
            <person name="Calhoun S."/>
            <person name="Kuo A."/>
            <person name="Mondo S."/>
            <person name="Pangilinan J."/>
            <person name="Riley R."/>
            <person name="Labutti K."/>
            <person name="Andreopoulos B."/>
            <person name="Lipzen A."/>
            <person name="Chen C."/>
            <person name="Yanf M."/>
            <person name="Daum C."/>
            <person name="Ng V."/>
            <person name="Clum A."/>
            <person name="Steindorff A."/>
            <person name="Ohm R."/>
            <person name="Martin F."/>
            <person name="Silar P."/>
            <person name="Natvig D."/>
            <person name="Lalanne C."/>
            <person name="Gautier V."/>
            <person name="Ament-Velasquez S.L."/>
            <person name="Kruys A."/>
            <person name="Hutchinson M.I."/>
            <person name="Powell A.J."/>
            <person name="Barry K."/>
            <person name="Miller A.N."/>
            <person name="Grigoriev I.V."/>
            <person name="Debuchy R."/>
            <person name="Gladieux P."/>
            <person name="Thoren M.H."/>
            <person name="Johannesson H."/>
        </authorList>
    </citation>
    <scope>NUCLEOTIDE SEQUENCE</scope>
    <source>
        <strain evidence="13">CBS 955.72</strain>
    </source>
</reference>
<reference evidence="13" key="1">
    <citation type="journal article" date="2023" name="Mol. Phylogenet. Evol.">
        <title>Genome-scale phylogeny and comparative genomics of the fungal order Sordariales.</title>
        <authorList>
            <person name="Hensen N."/>
            <person name="Bonometti L."/>
            <person name="Westerberg I."/>
            <person name="Brannstrom I.O."/>
            <person name="Guillou S."/>
            <person name="Cros-Aarteil S."/>
            <person name="Calhoun S."/>
            <person name="Haridas S."/>
            <person name="Kuo A."/>
            <person name="Mondo S."/>
            <person name="Pangilinan J."/>
            <person name="Riley R."/>
            <person name="LaButti K."/>
            <person name="Andreopoulos B."/>
            <person name="Lipzen A."/>
            <person name="Chen C."/>
            <person name="Yan M."/>
            <person name="Daum C."/>
            <person name="Ng V."/>
            <person name="Clum A."/>
            <person name="Steindorff A."/>
            <person name="Ohm R.A."/>
            <person name="Martin F."/>
            <person name="Silar P."/>
            <person name="Natvig D.O."/>
            <person name="Lalanne C."/>
            <person name="Gautier V."/>
            <person name="Ament-Velasquez S.L."/>
            <person name="Kruys A."/>
            <person name="Hutchinson M.I."/>
            <person name="Powell A.J."/>
            <person name="Barry K."/>
            <person name="Miller A.N."/>
            <person name="Grigoriev I.V."/>
            <person name="Debuchy R."/>
            <person name="Gladieux P."/>
            <person name="Hiltunen Thoren M."/>
            <person name="Johannesson H."/>
        </authorList>
    </citation>
    <scope>NUCLEOTIDE SEQUENCE</scope>
    <source>
        <strain evidence="13">CBS 955.72</strain>
    </source>
</reference>
<keyword evidence="11" id="KW-0198">Cysteine biosynthesis</keyword>
<evidence type="ECO:0000256" key="6">
    <source>
        <dbReference type="ARBA" id="ARBA00023122"/>
    </source>
</evidence>
<dbReference type="EC" id="4.2.1.22" evidence="4 11"/>
<dbReference type="EMBL" id="JAUIQD010000003">
    <property type="protein sequence ID" value="KAK3358044.1"/>
    <property type="molecule type" value="Genomic_DNA"/>
</dbReference>
<evidence type="ECO:0000256" key="5">
    <source>
        <dbReference type="ARBA" id="ARBA00022898"/>
    </source>
</evidence>
<dbReference type="Pfam" id="PF00291">
    <property type="entry name" value="PALP"/>
    <property type="match status" value="1"/>
</dbReference>
<dbReference type="InterPro" id="IPR001926">
    <property type="entry name" value="TrpB-like_PALP"/>
</dbReference>
<keyword evidence="6 10" id="KW-0129">CBS domain</keyword>
<dbReference type="InterPro" id="IPR046353">
    <property type="entry name" value="CBS_C"/>
</dbReference>
<evidence type="ECO:0000256" key="4">
    <source>
        <dbReference type="ARBA" id="ARBA00012041"/>
    </source>
</evidence>
<evidence type="ECO:0000256" key="7">
    <source>
        <dbReference type="ARBA" id="ARBA00023239"/>
    </source>
</evidence>
<evidence type="ECO:0000259" key="12">
    <source>
        <dbReference type="PROSITE" id="PS51371"/>
    </source>
</evidence>